<organism evidence="1 2">
    <name type="scientific">Jiulongibacter sediminis</name>
    <dbReference type="NCBI Taxonomy" id="1605367"/>
    <lineage>
        <taxon>Bacteria</taxon>
        <taxon>Pseudomonadati</taxon>
        <taxon>Bacteroidota</taxon>
        <taxon>Cytophagia</taxon>
        <taxon>Cytophagales</taxon>
        <taxon>Leadbetterellaceae</taxon>
        <taxon>Jiulongibacter</taxon>
    </lineage>
</organism>
<evidence type="ECO:0000313" key="1">
    <source>
        <dbReference type="EMBL" id="KPM48342.1"/>
    </source>
</evidence>
<sequence length="180" mass="20301">MYLKTLRNLALCLILSQKSFGQKDTKFLISANYRLSAETLAKYYPVSLKLGLQMLESRYVRFIPYLNGEMNLTGLSALGVGYCLTAFQNENQGSTHLILDVRGIERFINYSDRIQNQYGSVAKVGCGYSIGRMKFLEGGLTLEDGRYLGLELGYSQIVSIPKRNRTPKRFGKAKNMVKCP</sequence>
<keyword evidence="2" id="KW-1185">Reference proteome</keyword>
<accession>A0A0P7C160</accession>
<protein>
    <submittedName>
        <fullName evidence="1">Uncharacterized protein</fullName>
    </submittedName>
</protein>
<gene>
    <name evidence="1" type="ORF">AFM12_06755</name>
</gene>
<dbReference type="Proteomes" id="UP000050454">
    <property type="component" value="Unassembled WGS sequence"/>
</dbReference>
<comment type="caution">
    <text evidence="1">The sequence shown here is derived from an EMBL/GenBank/DDBJ whole genome shotgun (WGS) entry which is preliminary data.</text>
</comment>
<name>A0A0P7C160_9BACT</name>
<proteinExistence type="predicted"/>
<dbReference type="EMBL" id="LGTQ01000006">
    <property type="protein sequence ID" value="KPM48342.1"/>
    <property type="molecule type" value="Genomic_DNA"/>
</dbReference>
<evidence type="ECO:0000313" key="2">
    <source>
        <dbReference type="Proteomes" id="UP000050454"/>
    </source>
</evidence>
<reference evidence="1 2" key="1">
    <citation type="submission" date="2015-07" db="EMBL/GenBank/DDBJ databases">
        <title>The draft genome sequence of Leadbetterella sp. JN14-9.</title>
        <authorList>
            <person name="Liu Y."/>
            <person name="Du J."/>
            <person name="Shao Z."/>
        </authorList>
    </citation>
    <scope>NUCLEOTIDE SEQUENCE [LARGE SCALE GENOMIC DNA]</scope>
    <source>
        <strain evidence="1 2">JN14-9</strain>
    </source>
</reference>
<dbReference type="AlphaFoldDB" id="A0A0P7C160"/>